<feature type="domain" description="ABC3 transporter permease C-terminal" evidence="7">
    <location>
        <begin position="263"/>
        <end position="374"/>
    </location>
</feature>
<proteinExistence type="predicted"/>
<name>A0ABV3MF12_9ENTE</name>
<dbReference type="PANTHER" id="PTHR30287">
    <property type="entry name" value="MEMBRANE COMPONENT OF PREDICTED ABC SUPERFAMILY METABOLITE UPTAKE TRANSPORTER"/>
    <property type="match status" value="1"/>
</dbReference>
<feature type="transmembrane region" description="Helical" evidence="6">
    <location>
        <begin position="312"/>
        <end position="335"/>
    </location>
</feature>
<accession>A0ABV3MF12</accession>
<keyword evidence="2" id="KW-1003">Cell membrane</keyword>
<evidence type="ECO:0000259" key="7">
    <source>
        <dbReference type="Pfam" id="PF02687"/>
    </source>
</evidence>
<organism evidence="8 9">
    <name type="scientific">Enterococcus entomosocium</name>
    <dbReference type="NCBI Taxonomy" id="3034352"/>
    <lineage>
        <taxon>Bacteria</taxon>
        <taxon>Bacillati</taxon>
        <taxon>Bacillota</taxon>
        <taxon>Bacilli</taxon>
        <taxon>Lactobacillales</taxon>
        <taxon>Enterococcaceae</taxon>
        <taxon>Enterococcus</taxon>
    </lineage>
</organism>
<dbReference type="PANTHER" id="PTHR30287:SF1">
    <property type="entry name" value="INNER MEMBRANE PROTEIN"/>
    <property type="match status" value="1"/>
</dbReference>
<reference evidence="8 9" key="1">
    <citation type="submission" date="2024-05" db="EMBL/GenBank/DDBJ databases">
        <title>Human gut microbiome strain richness.</title>
        <authorList>
            <person name="Chen-Liaw A."/>
        </authorList>
    </citation>
    <scope>NUCLEOTIDE SEQUENCE [LARGE SCALE GENOMIC DNA]</scope>
    <source>
        <strain evidence="8 9">J1100102st1_G3_J1100102_180507</strain>
    </source>
</reference>
<evidence type="ECO:0000313" key="9">
    <source>
        <dbReference type="Proteomes" id="UP001554047"/>
    </source>
</evidence>
<comment type="caution">
    <text evidence="8">The sequence shown here is derived from an EMBL/GenBank/DDBJ whole genome shotgun (WGS) entry which is preliminary data.</text>
</comment>
<feature type="transmembrane region" description="Helical" evidence="6">
    <location>
        <begin position="679"/>
        <end position="701"/>
    </location>
</feature>
<feature type="transmembrane region" description="Helical" evidence="6">
    <location>
        <begin position="20"/>
        <end position="40"/>
    </location>
</feature>
<gene>
    <name evidence="8" type="ORF">AB1I55_12935</name>
</gene>
<dbReference type="Proteomes" id="UP001554047">
    <property type="component" value="Unassembled WGS sequence"/>
</dbReference>
<evidence type="ECO:0000256" key="3">
    <source>
        <dbReference type="ARBA" id="ARBA00022692"/>
    </source>
</evidence>
<feature type="transmembrane region" description="Helical" evidence="6">
    <location>
        <begin position="355"/>
        <end position="374"/>
    </location>
</feature>
<evidence type="ECO:0000256" key="1">
    <source>
        <dbReference type="ARBA" id="ARBA00004651"/>
    </source>
</evidence>
<comment type="subcellular location">
    <subcellularLocation>
        <location evidence="1">Cell membrane</location>
        <topology evidence="1">Multi-pass membrane protein</topology>
    </subcellularLocation>
</comment>
<protein>
    <submittedName>
        <fullName evidence="8">FtsX-like permease family protein</fullName>
    </submittedName>
</protein>
<sequence length="759" mass="84318">MKFLSIKLVRDLKRNWTQFFSVFLMAFLSVLVFVGLQGVWGGLEKSLDNFIDANGLADAWVYGTGFTENDIQSIQALDGIEKTFSQYEFTVSDLTNQAPSSSSERTLTLSAPLGKPIAEPYFVQGTTFHESPGFVWINHDYAQANDLTLNQSLRIMVDGREIELTIAGMILTTDKLFFTGTQEYIAPDPKRYGYGILSEATLEMMLETSVLPNVVEVSGTNSRLRTEIESIMGERHIAYYDQATLTEVSEALGRVTQIRNLSFMFSFLFILLAILAMYTTIKRLIDTQTKEIAVLQALGFSNRTIGFHFTSFGLIIGSFGIAAGLAAAPLLSHFVLETQKNILSLPHWTVSYNSLSLIVCLLVLIICMASAYFASDQACTGLPADFLRGNTKGKSAHLLLEKLSFFWNPLSYEAKWGFRDAASNKMRVLMGIIGVAGGMMLITAGLGMPQSINHLVNKAYTEDFTYHQRINTSDSAFLEESFGQEVQILPTRFAPDDGYNRLLMIIDQGDFVHMKTTDNELITPGGIYLTEGFANRAGIQKGDQIEVFPAFHESSFRFEVSGIITSETNQGAYLLKKTWLEAGGTFLPQTLLVDEETAEALSGNPAITSTIARQDQMDNAYEFVDSLGGIFTMIIAFAVLLVIVVLYNLGTLNFVERTRDYTTLSVLGFRKKELRRITMIENAATTMVGWLIGIPAGSWFLSQYVSTFSTITIEYTAHFTWINVAIASMIVWLSSLSTTFLVSQRLKKLDLVSALKNVD</sequence>
<keyword evidence="3 6" id="KW-0812">Transmembrane</keyword>
<keyword evidence="5 6" id="KW-0472">Membrane</keyword>
<evidence type="ECO:0000256" key="5">
    <source>
        <dbReference type="ARBA" id="ARBA00023136"/>
    </source>
</evidence>
<evidence type="ECO:0000256" key="6">
    <source>
        <dbReference type="SAM" id="Phobius"/>
    </source>
</evidence>
<feature type="transmembrane region" description="Helical" evidence="6">
    <location>
        <begin position="261"/>
        <end position="281"/>
    </location>
</feature>
<dbReference type="RefSeq" id="WP_005236281.1">
    <property type="nucleotide sequence ID" value="NZ_JBFDTA010000020.1"/>
</dbReference>
<dbReference type="Pfam" id="PF02687">
    <property type="entry name" value="FtsX"/>
    <property type="match status" value="2"/>
</dbReference>
<keyword evidence="9" id="KW-1185">Reference proteome</keyword>
<feature type="domain" description="ABC3 transporter permease C-terminal" evidence="7">
    <location>
        <begin position="633"/>
        <end position="749"/>
    </location>
</feature>
<evidence type="ECO:0000313" key="8">
    <source>
        <dbReference type="EMBL" id="MEW3466998.1"/>
    </source>
</evidence>
<dbReference type="EMBL" id="JBFDTB010000023">
    <property type="protein sequence ID" value="MEW3466998.1"/>
    <property type="molecule type" value="Genomic_DNA"/>
</dbReference>
<dbReference type="InterPro" id="IPR003838">
    <property type="entry name" value="ABC3_permease_C"/>
</dbReference>
<feature type="transmembrane region" description="Helical" evidence="6">
    <location>
        <begin position="721"/>
        <end position="742"/>
    </location>
</feature>
<feature type="transmembrane region" description="Helical" evidence="6">
    <location>
        <begin position="627"/>
        <end position="649"/>
    </location>
</feature>
<dbReference type="InterPro" id="IPR038766">
    <property type="entry name" value="Membrane_comp_ABC_pdt"/>
</dbReference>
<feature type="transmembrane region" description="Helical" evidence="6">
    <location>
        <begin position="428"/>
        <end position="448"/>
    </location>
</feature>
<evidence type="ECO:0000256" key="4">
    <source>
        <dbReference type="ARBA" id="ARBA00022989"/>
    </source>
</evidence>
<evidence type="ECO:0000256" key="2">
    <source>
        <dbReference type="ARBA" id="ARBA00022475"/>
    </source>
</evidence>
<keyword evidence="4 6" id="KW-1133">Transmembrane helix</keyword>